<evidence type="ECO:0000313" key="2">
    <source>
        <dbReference type="Proteomes" id="UP001162483"/>
    </source>
</evidence>
<accession>A0ABN9GYJ2</accession>
<reference evidence="1" key="1">
    <citation type="submission" date="2023-05" db="EMBL/GenBank/DDBJ databases">
        <authorList>
            <person name="Stuckert A."/>
        </authorList>
    </citation>
    <scope>NUCLEOTIDE SEQUENCE</scope>
</reference>
<gene>
    <name evidence="1" type="ORF">SPARVUS_LOCUS14965219</name>
</gene>
<comment type="caution">
    <text evidence="1">The sequence shown here is derived from an EMBL/GenBank/DDBJ whole genome shotgun (WGS) entry which is preliminary data.</text>
</comment>
<name>A0ABN9GYJ2_9NEOB</name>
<evidence type="ECO:0000313" key="1">
    <source>
        <dbReference type="EMBL" id="CAI9613877.1"/>
    </source>
</evidence>
<protein>
    <submittedName>
        <fullName evidence="1">Uncharacterized protein</fullName>
    </submittedName>
</protein>
<keyword evidence="2" id="KW-1185">Reference proteome</keyword>
<dbReference type="Proteomes" id="UP001162483">
    <property type="component" value="Unassembled WGS sequence"/>
</dbReference>
<proteinExistence type="predicted"/>
<feature type="non-terminal residue" evidence="1">
    <location>
        <position position="1"/>
    </location>
</feature>
<organism evidence="1 2">
    <name type="scientific">Staurois parvus</name>
    <dbReference type="NCBI Taxonomy" id="386267"/>
    <lineage>
        <taxon>Eukaryota</taxon>
        <taxon>Metazoa</taxon>
        <taxon>Chordata</taxon>
        <taxon>Craniata</taxon>
        <taxon>Vertebrata</taxon>
        <taxon>Euteleostomi</taxon>
        <taxon>Amphibia</taxon>
        <taxon>Batrachia</taxon>
        <taxon>Anura</taxon>
        <taxon>Neobatrachia</taxon>
        <taxon>Ranoidea</taxon>
        <taxon>Ranidae</taxon>
        <taxon>Staurois</taxon>
    </lineage>
</organism>
<dbReference type="EMBL" id="CATNWA010019558">
    <property type="protein sequence ID" value="CAI9613877.1"/>
    <property type="molecule type" value="Genomic_DNA"/>
</dbReference>
<sequence length="53" mass="6009">PQVSNWWPSSCCQTTRPMRHCKLTVTSMTPKGRGMMGLEVLNRGGQLWPSSCW</sequence>